<dbReference type="Proteomes" id="UP000001542">
    <property type="component" value="Unassembled WGS sequence"/>
</dbReference>
<dbReference type="SMR" id="A2FHQ7"/>
<dbReference type="VEuPathDB" id="TrichDB:TVAG_005720"/>
<reference evidence="1" key="1">
    <citation type="submission" date="2006-10" db="EMBL/GenBank/DDBJ databases">
        <authorList>
            <person name="Amadeo P."/>
            <person name="Zhao Q."/>
            <person name="Wortman J."/>
            <person name="Fraser-Liggett C."/>
            <person name="Carlton J."/>
        </authorList>
    </citation>
    <scope>NUCLEOTIDE SEQUENCE</scope>
    <source>
        <strain evidence="1">G3</strain>
    </source>
</reference>
<reference evidence="1" key="2">
    <citation type="journal article" date="2007" name="Science">
        <title>Draft genome sequence of the sexually transmitted pathogen Trichomonas vaginalis.</title>
        <authorList>
            <person name="Carlton J.M."/>
            <person name="Hirt R.P."/>
            <person name="Silva J.C."/>
            <person name="Delcher A.L."/>
            <person name="Schatz M."/>
            <person name="Zhao Q."/>
            <person name="Wortman J.R."/>
            <person name="Bidwell S.L."/>
            <person name="Alsmark U.C.M."/>
            <person name="Besteiro S."/>
            <person name="Sicheritz-Ponten T."/>
            <person name="Noel C.J."/>
            <person name="Dacks J.B."/>
            <person name="Foster P.G."/>
            <person name="Simillion C."/>
            <person name="Van de Peer Y."/>
            <person name="Miranda-Saavedra D."/>
            <person name="Barton G.J."/>
            <person name="Westrop G.D."/>
            <person name="Mueller S."/>
            <person name="Dessi D."/>
            <person name="Fiori P.L."/>
            <person name="Ren Q."/>
            <person name="Paulsen I."/>
            <person name="Zhang H."/>
            <person name="Bastida-Corcuera F.D."/>
            <person name="Simoes-Barbosa A."/>
            <person name="Brown M.T."/>
            <person name="Hayes R.D."/>
            <person name="Mukherjee M."/>
            <person name="Okumura C.Y."/>
            <person name="Schneider R."/>
            <person name="Smith A.J."/>
            <person name="Vanacova S."/>
            <person name="Villalvazo M."/>
            <person name="Haas B.J."/>
            <person name="Pertea M."/>
            <person name="Feldblyum T.V."/>
            <person name="Utterback T.R."/>
            <person name="Shu C.L."/>
            <person name="Osoegawa K."/>
            <person name="de Jong P.J."/>
            <person name="Hrdy I."/>
            <person name="Horvathova L."/>
            <person name="Zubacova Z."/>
            <person name="Dolezal P."/>
            <person name="Malik S.B."/>
            <person name="Logsdon J.M. Jr."/>
            <person name="Henze K."/>
            <person name="Gupta A."/>
            <person name="Wang C.C."/>
            <person name="Dunne R.L."/>
            <person name="Upcroft J.A."/>
            <person name="Upcroft P."/>
            <person name="White O."/>
            <person name="Salzberg S.L."/>
            <person name="Tang P."/>
            <person name="Chiu C.-H."/>
            <person name="Lee Y.-S."/>
            <person name="Embley T.M."/>
            <person name="Coombs G.H."/>
            <person name="Mottram J.C."/>
            <person name="Tachezy J."/>
            <person name="Fraser-Liggett C.M."/>
            <person name="Johnson P.J."/>
        </authorList>
    </citation>
    <scope>NUCLEOTIDE SEQUENCE [LARGE SCALE GENOMIC DNA]</scope>
    <source>
        <strain evidence="1">G3</strain>
    </source>
</reference>
<dbReference type="KEGG" id="tva:4753314"/>
<dbReference type="EMBL" id="DS113799">
    <property type="protein sequence ID" value="EAX95557.1"/>
    <property type="molecule type" value="Genomic_DNA"/>
</dbReference>
<accession>A2FHQ7</accession>
<evidence type="ECO:0000313" key="1">
    <source>
        <dbReference type="EMBL" id="EAX95557.1"/>
    </source>
</evidence>
<sequence length="120" mass="13993">MIEFEEDNNVSQAILDQAKAQAEEQARSKQQIQMPNEIEGIDKEGLEQTEYLLIQEYLQSIGLVTAPEVLRYESLHPTIKEDRRTLAQRLKLRSYDKTPLLVQLIAQRLEQLERQDKANQ</sequence>
<protein>
    <submittedName>
        <fullName evidence="1">Uncharacterized protein</fullName>
    </submittedName>
</protein>
<dbReference type="Gene3D" id="1.20.960.40">
    <property type="match status" value="1"/>
</dbReference>
<dbReference type="VEuPathDB" id="TrichDB:TVAGG3_0554380"/>
<gene>
    <name evidence="1" type="ORF">TVAG_005720</name>
</gene>
<name>A2FHQ7_TRIV3</name>
<dbReference type="AlphaFoldDB" id="A2FHQ7"/>
<proteinExistence type="predicted"/>
<dbReference type="InParanoid" id="A2FHQ7"/>
<organism evidence="1 2">
    <name type="scientific">Trichomonas vaginalis (strain ATCC PRA-98 / G3)</name>
    <dbReference type="NCBI Taxonomy" id="412133"/>
    <lineage>
        <taxon>Eukaryota</taxon>
        <taxon>Metamonada</taxon>
        <taxon>Parabasalia</taxon>
        <taxon>Trichomonadida</taxon>
        <taxon>Trichomonadidae</taxon>
        <taxon>Trichomonas</taxon>
    </lineage>
</organism>
<keyword evidence="2" id="KW-1185">Reference proteome</keyword>
<evidence type="ECO:0000313" key="2">
    <source>
        <dbReference type="Proteomes" id="UP000001542"/>
    </source>
</evidence>
<dbReference type="RefSeq" id="XP_001308487.1">
    <property type="nucleotide sequence ID" value="XM_001308486.1"/>
</dbReference>